<organism evidence="1">
    <name type="scientific">Siphoviridae sp. ctJyX12</name>
    <dbReference type="NCBI Taxonomy" id="2827840"/>
    <lineage>
        <taxon>Viruses</taxon>
        <taxon>Duplodnaviria</taxon>
        <taxon>Heunggongvirae</taxon>
        <taxon>Uroviricota</taxon>
        <taxon>Caudoviricetes</taxon>
    </lineage>
</organism>
<protein>
    <submittedName>
        <fullName evidence="1">Uncharacterized protein</fullName>
    </submittedName>
</protein>
<dbReference type="EMBL" id="BK032646">
    <property type="protein sequence ID" value="DAF53083.1"/>
    <property type="molecule type" value="Genomic_DNA"/>
</dbReference>
<reference evidence="1" key="1">
    <citation type="journal article" date="2021" name="Proc. Natl. Acad. Sci. U.S.A.">
        <title>A Catalog of Tens of Thousands of Viruses from Human Metagenomes Reveals Hidden Associations with Chronic Diseases.</title>
        <authorList>
            <person name="Tisza M.J."/>
            <person name="Buck C.B."/>
        </authorList>
    </citation>
    <scope>NUCLEOTIDE SEQUENCE</scope>
    <source>
        <strain evidence="1">CtJyX12</strain>
    </source>
</reference>
<evidence type="ECO:0000313" key="1">
    <source>
        <dbReference type="EMBL" id="DAF53083.1"/>
    </source>
</evidence>
<name>A0A8S5SQJ8_9CAUD</name>
<accession>A0A8S5SQJ8</accession>
<sequence length="481" mass="51380">MVRTNICPNPSFAYGTRGWANYLPSTIRAGTDQGTWGNHTRQSTGYLAIDIPNRLQGQVATPGFVQVEGGQALAVSALLRTSPGIAVTVEPEWTINGKTSVDTVPSLLASSAEGTRPTWSFTAPAGATACRIRFGVRTVSDAEAGSLPGWVHLDDVMIVTATTVAEAIAAAAEFFDGDTPQRRIGYSRRALTHEWVGARGVSASREVEAELGMTEGPVAVVDGGMAPRVQVIIPARLAPLGAVCHVEGVTETGFTWTPRGGAWTGGGIQRVIGDPLAPINVGIRYRLTTSAGVSVESDPVRRSWDGLSLMTDTAGGKPVNLLWQGTDQHELKLRITEHEVPGRSTPLVVYAPKVGAGTVSLTARTNMRDTSALKELLSSPTPVALFHNPALCLQCMLGTCDIDLVTVMAVTSASMERAPRLDVAERTWAIKGAIVGLPQPNTPLALSTWADFDARSFAWNGIDSRRWSWEAFDRTLWQEES</sequence>
<proteinExistence type="predicted"/>
<dbReference type="Gene3D" id="2.60.120.260">
    <property type="entry name" value="Galactose-binding domain-like"/>
    <property type="match status" value="1"/>
</dbReference>